<gene>
    <name evidence="1" type="ORF">NQ176_g6657</name>
</gene>
<proteinExistence type="predicted"/>
<protein>
    <submittedName>
        <fullName evidence="1">Uncharacterized protein</fullName>
    </submittedName>
</protein>
<sequence>MLHRAGIRVKDNKSSMLQDVEAGKPTTEIRDFNGWLVDMAEYVGEAEHGIDVTAHRKVIDLVERRVVMDRQQLAEYFLKE</sequence>
<dbReference type="Proteomes" id="UP001143910">
    <property type="component" value="Unassembled WGS sequence"/>
</dbReference>
<organism evidence="1 2">
    <name type="scientific">Zarea fungicola</name>
    <dbReference type="NCBI Taxonomy" id="93591"/>
    <lineage>
        <taxon>Eukaryota</taxon>
        <taxon>Fungi</taxon>
        <taxon>Dikarya</taxon>
        <taxon>Ascomycota</taxon>
        <taxon>Pezizomycotina</taxon>
        <taxon>Sordariomycetes</taxon>
        <taxon>Hypocreomycetidae</taxon>
        <taxon>Hypocreales</taxon>
        <taxon>Cordycipitaceae</taxon>
        <taxon>Zarea</taxon>
    </lineage>
</organism>
<comment type="caution">
    <text evidence="1">The sequence shown here is derived from an EMBL/GenBank/DDBJ whole genome shotgun (WGS) entry which is preliminary data.</text>
</comment>
<evidence type="ECO:0000313" key="2">
    <source>
        <dbReference type="Proteomes" id="UP001143910"/>
    </source>
</evidence>
<name>A0ACC1N3C9_9HYPO</name>
<accession>A0ACC1N3C9</accession>
<reference evidence="1" key="1">
    <citation type="submission" date="2022-08" db="EMBL/GenBank/DDBJ databases">
        <title>Genome Sequence of Lecanicillium fungicola.</title>
        <authorList>
            <person name="Buettner E."/>
        </authorList>
    </citation>
    <scope>NUCLEOTIDE SEQUENCE</scope>
    <source>
        <strain evidence="1">Babe33</strain>
    </source>
</reference>
<keyword evidence="2" id="KW-1185">Reference proteome</keyword>
<dbReference type="EMBL" id="JANJQO010000987">
    <property type="protein sequence ID" value="KAJ2973351.1"/>
    <property type="molecule type" value="Genomic_DNA"/>
</dbReference>
<evidence type="ECO:0000313" key="1">
    <source>
        <dbReference type="EMBL" id="KAJ2973351.1"/>
    </source>
</evidence>